<evidence type="ECO:0000256" key="1">
    <source>
        <dbReference type="SAM" id="MobiDB-lite"/>
    </source>
</evidence>
<protein>
    <submittedName>
        <fullName evidence="2">Uncharacterized protein</fullName>
    </submittedName>
</protein>
<evidence type="ECO:0000313" key="2">
    <source>
        <dbReference type="EMBL" id="KAF7761242.1"/>
    </source>
</evidence>
<evidence type="ECO:0000313" key="3">
    <source>
        <dbReference type="Proteomes" id="UP000629468"/>
    </source>
</evidence>
<comment type="caution">
    <text evidence="2">The sequence shown here is derived from an EMBL/GenBank/DDBJ whole genome shotgun (WGS) entry which is preliminary data.</text>
</comment>
<accession>A0A8H7C2R5</accession>
<proteinExistence type="predicted"/>
<dbReference type="Proteomes" id="UP000629468">
    <property type="component" value="Unassembled WGS sequence"/>
</dbReference>
<sequence length="348" mass="37739">MSISDSFLKEFDQATKDAHDAVKAFMDKQLTAGVVRLSIKQLVPLTESLMTFLAKDSTAAAVEDNIQRVFRARNSLNNFKNNCDGNYSFPDVHQAVTKFCSSVQAGRAADGKKTTTTAAKTTSTKRAAPSESTKKGKRGKTEKSPVIVEDSETADETQSQGKSSTAMAVDDEGTTGSIVVPEAPTTAANVTDSIQGGILFETPQVVLPFSPPRPHSAPNFGSTQAENRPSTVCLPYYLVPGMDTKSRAYIRAAKVIATGTGAQEGTYGPLPQLSKSVASELRELSDAATAMHQHHMTACNHLVLQQHLLNVDHSLITATRELEDRVRQYIFYTQQQERLLQLLRSSST</sequence>
<feature type="compositionally biased region" description="Low complexity" evidence="1">
    <location>
        <begin position="114"/>
        <end position="127"/>
    </location>
</feature>
<dbReference type="EMBL" id="JABXXO010000014">
    <property type="protein sequence ID" value="KAF7761242.1"/>
    <property type="molecule type" value="Genomic_DNA"/>
</dbReference>
<feature type="compositionally biased region" description="Polar residues" evidence="1">
    <location>
        <begin position="156"/>
        <end position="166"/>
    </location>
</feature>
<gene>
    <name evidence="2" type="ORF">Agabi119p4_10651</name>
</gene>
<dbReference type="AlphaFoldDB" id="A0A8H7C2R5"/>
<name>A0A8H7C2R5_AGABI</name>
<organism evidence="2 3">
    <name type="scientific">Agaricus bisporus var. burnettii</name>
    <dbReference type="NCBI Taxonomy" id="192524"/>
    <lineage>
        <taxon>Eukaryota</taxon>
        <taxon>Fungi</taxon>
        <taxon>Dikarya</taxon>
        <taxon>Basidiomycota</taxon>
        <taxon>Agaricomycotina</taxon>
        <taxon>Agaricomycetes</taxon>
        <taxon>Agaricomycetidae</taxon>
        <taxon>Agaricales</taxon>
        <taxon>Agaricineae</taxon>
        <taxon>Agaricaceae</taxon>
        <taxon>Agaricus</taxon>
    </lineage>
</organism>
<reference evidence="2 3" key="1">
    <citation type="journal article" name="Sci. Rep.">
        <title>Telomere-to-telomere assembled and centromere annotated genomes of the two main subspecies of the button mushroom Agaricus bisporus reveal especially polymorphic chromosome ends.</title>
        <authorList>
            <person name="Sonnenberg A.S.M."/>
            <person name="Sedaghat-Telgerd N."/>
            <person name="Lavrijssen B."/>
            <person name="Ohm R.A."/>
            <person name="Hendrickx P.M."/>
            <person name="Scholtmeijer K."/>
            <person name="Baars J.J.P."/>
            <person name="van Peer A."/>
        </authorList>
    </citation>
    <scope>NUCLEOTIDE SEQUENCE [LARGE SCALE GENOMIC DNA]</scope>
    <source>
        <strain evidence="2 3">H119_p4</strain>
    </source>
</reference>
<feature type="region of interest" description="Disordered" evidence="1">
    <location>
        <begin position="110"/>
        <end position="179"/>
    </location>
</feature>